<organism evidence="1 2">
    <name type="scientific">Aegilops tauschii subsp. strangulata</name>
    <name type="common">Goatgrass</name>
    <dbReference type="NCBI Taxonomy" id="200361"/>
    <lineage>
        <taxon>Eukaryota</taxon>
        <taxon>Viridiplantae</taxon>
        <taxon>Streptophyta</taxon>
        <taxon>Embryophyta</taxon>
        <taxon>Tracheophyta</taxon>
        <taxon>Spermatophyta</taxon>
        <taxon>Magnoliopsida</taxon>
        <taxon>Liliopsida</taxon>
        <taxon>Poales</taxon>
        <taxon>Poaceae</taxon>
        <taxon>BOP clade</taxon>
        <taxon>Pooideae</taxon>
        <taxon>Triticodae</taxon>
        <taxon>Triticeae</taxon>
        <taxon>Triticinae</taxon>
        <taxon>Aegilops</taxon>
    </lineage>
</organism>
<reference evidence="2" key="2">
    <citation type="journal article" date="2017" name="Nat. Plants">
        <title>The Aegilops tauschii genome reveals multiple impacts of transposons.</title>
        <authorList>
            <person name="Zhao G."/>
            <person name="Zou C."/>
            <person name="Li K."/>
            <person name="Wang K."/>
            <person name="Li T."/>
            <person name="Gao L."/>
            <person name="Zhang X."/>
            <person name="Wang H."/>
            <person name="Yang Z."/>
            <person name="Liu X."/>
            <person name="Jiang W."/>
            <person name="Mao L."/>
            <person name="Kong X."/>
            <person name="Jiao Y."/>
            <person name="Jia J."/>
        </authorList>
    </citation>
    <scope>NUCLEOTIDE SEQUENCE [LARGE SCALE GENOMIC DNA]</scope>
    <source>
        <strain evidence="2">cv. AL8/78</strain>
    </source>
</reference>
<protein>
    <submittedName>
        <fullName evidence="1">Uncharacterized protein</fullName>
    </submittedName>
</protein>
<dbReference type="Proteomes" id="UP000015105">
    <property type="component" value="Chromosome 7D"/>
</dbReference>
<evidence type="ECO:0000313" key="1">
    <source>
        <dbReference type="EnsemblPlants" id="AET7Gv21001700.12"/>
    </source>
</evidence>
<dbReference type="EnsemblPlants" id="AET7Gv21001700.12">
    <property type="protein sequence ID" value="AET7Gv21001700.12"/>
    <property type="gene ID" value="AET7Gv21001700"/>
</dbReference>
<keyword evidence="2" id="KW-1185">Reference proteome</keyword>
<accession>A0A453SN53</accession>
<dbReference type="Gene3D" id="1.20.1250.20">
    <property type="entry name" value="MFS general substrate transporter like domains"/>
    <property type="match status" value="1"/>
</dbReference>
<reference evidence="1" key="3">
    <citation type="journal article" date="2017" name="Nature">
        <title>Genome sequence of the progenitor of the wheat D genome Aegilops tauschii.</title>
        <authorList>
            <person name="Luo M.C."/>
            <person name="Gu Y.Q."/>
            <person name="Puiu D."/>
            <person name="Wang H."/>
            <person name="Twardziok S.O."/>
            <person name="Deal K.R."/>
            <person name="Huo N."/>
            <person name="Zhu T."/>
            <person name="Wang L."/>
            <person name="Wang Y."/>
            <person name="McGuire P.E."/>
            <person name="Liu S."/>
            <person name="Long H."/>
            <person name="Ramasamy R.K."/>
            <person name="Rodriguez J.C."/>
            <person name="Van S.L."/>
            <person name="Yuan L."/>
            <person name="Wang Z."/>
            <person name="Xia Z."/>
            <person name="Xiao L."/>
            <person name="Anderson O.D."/>
            <person name="Ouyang S."/>
            <person name="Liang Y."/>
            <person name="Zimin A.V."/>
            <person name="Pertea G."/>
            <person name="Qi P."/>
            <person name="Bennetzen J.L."/>
            <person name="Dai X."/>
            <person name="Dawson M.W."/>
            <person name="Muller H.G."/>
            <person name="Kugler K."/>
            <person name="Rivarola-Duarte L."/>
            <person name="Spannagl M."/>
            <person name="Mayer K.F.X."/>
            <person name="Lu F.H."/>
            <person name="Bevan M.W."/>
            <person name="Leroy P."/>
            <person name="Li P."/>
            <person name="You F.M."/>
            <person name="Sun Q."/>
            <person name="Liu Z."/>
            <person name="Lyons E."/>
            <person name="Wicker T."/>
            <person name="Salzberg S.L."/>
            <person name="Devos K.M."/>
            <person name="Dvorak J."/>
        </authorList>
    </citation>
    <scope>NUCLEOTIDE SEQUENCE [LARGE SCALE GENOMIC DNA]</scope>
    <source>
        <strain evidence="1">cv. AL8/78</strain>
    </source>
</reference>
<evidence type="ECO:0000313" key="2">
    <source>
        <dbReference type="Proteomes" id="UP000015105"/>
    </source>
</evidence>
<name>A0A453SN53_AEGTS</name>
<proteinExistence type="predicted"/>
<reference evidence="1" key="5">
    <citation type="journal article" date="2021" name="G3 (Bethesda)">
        <title>Aegilops tauschii genome assembly Aet v5.0 features greater sequence contiguity and improved annotation.</title>
        <authorList>
            <person name="Wang L."/>
            <person name="Zhu T."/>
            <person name="Rodriguez J.C."/>
            <person name="Deal K.R."/>
            <person name="Dubcovsky J."/>
            <person name="McGuire P.E."/>
            <person name="Lux T."/>
            <person name="Spannagl M."/>
            <person name="Mayer K.F.X."/>
            <person name="Baldrich P."/>
            <person name="Meyers B.C."/>
            <person name="Huo N."/>
            <person name="Gu Y.Q."/>
            <person name="Zhou H."/>
            <person name="Devos K.M."/>
            <person name="Bennetzen J.L."/>
            <person name="Unver T."/>
            <person name="Budak H."/>
            <person name="Gulick P.J."/>
            <person name="Galiba G."/>
            <person name="Kalapos B."/>
            <person name="Nelson D.R."/>
            <person name="Li P."/>
            <person name="You F.M."/>
            <person name="Luo M.C."/>
            <person name="Dvorak J."/>
        </authorList>
    </citation>
    <scope>NUCLEOTIDE SEQUENCE [LARGE SCALE GENOMIC DNA]</scope>
    <source>
        <strain evidence="1">cv. AL8/78</strain>
    </source>
</reference>
<sequence length="229" mass="25338">LRWGCAAIEFCYNLSINGITCNLITYLTVVLGKGNVASARSVSTWQATSSVIPLVGAILANSYWGRYRTMVISFSTFVVGDDPDSSLGVPAAARQERHIECGGGSGVHHVSRPLHYRGRSTRSPAMPDVLWCRPVRRRRPVGAQGESRLLQLVRVHHVLRVDDSKHRHRVGARPLRLGTGPDDPGRGTLLPGCDIAQVQVSANPWQPTHRSVPGRRRRCQQFQRRVAVR</sequence>
<dbReference type="AlphaFoldDB" id="A0A453SN53"/>
<reference evidence="2" key="1">
    <citation type="journal article" date="2014" name="Science">
        <title>Ancient hybridizations among the ancestral genomes of bread wheat.</title>
        <authorList>
            <consortium name="International Wheat Genome Sequencing Consortium,"/>
            <person name="Marcussen T."/>
            <person name="Sandve S.R."/>
            <person name="Heier L."/>
            <person name="Spannagl M."/>
            <person name="Pfeifer M."/>
            <person name="Jakobsen K.S."/>
            <person name="Wulff B.B."/>
            <person name="Steuernagel B."/>
            <person name="Mayer K.F."/>
            <person name="Olsen O.A."/>
        </authorList>
    </citation>
    <scope>NUCLEOTIDE SEQUENCE [LARGE SCALE GENOMIC DNA]</scope>
    <source>
        <strain evidence="2">cv. AL8/78</strain>
    </source>
</reference>
<dbReference type="PANTHER" id="PTHR11654">
    <property type="entry name" value="OLIGOPEPTIDE TRANSPORTER-RELATED"/>
    <property type="match status" value="1"/>
</dbReference>
<dbReference type="InterPro" id="IPR036259">
    <property type="entry name" value="MFS_trans_sf"/>
</dbReference>
<reference evidence="1" key="4">
    <citation type="submission" date="2019-03" db="UniProtKB">
        <authorList>
            <consortium name="EnsemblPlants"/>
        </authorList>
    </citation>
    <scope>IDENTIFICATION</scope>
</reference>
<dbReference type="Gramene" id="AET7Gv21001700.12">
    <property type="protein sequence ID" value="AET7Gv21001700.12"/>
    <property type="gene ID" value="AET7Gv21001700"/>
</dbReference>